<keyword evidence="3" id="KW-0540">Nuclease</keyword>
<dbReference type="CDD" id="cd10456">
    <property type="entry name" value="GIY-YIG_UPF0213"/>
    <property type="match status" value="1"/>
</dbReference>
<comment type="similarity">
    <text evidence="1">Belongs to the UPF0213 family.</text>
</comment>
<keyword evidence="3" id="KW-0255">Endonuclease</keyword>
<dbReference type="PROSITE" id="PS50164">
    <property type="entry name" value="GIY_YIG"/>
    <property type="match status" value="1"/>
</dbReference>
<dbReference type="InterPro" id="IPR000305">
    <property type="entry name" value="GIY-YIG_endonuc"/>
</dbReference>
<sequence>MKFYFVYILKCSDTSYYVGMTSNLGERMNQHNSGEFPEAYTYKRRPVKLIWIEQFTNPDLAAGMEKQIKGWSRKKKEALIKKDWEKLIEYSRNYTQFGKPD</sequence>
<proteinExistence type="inferred from homology"/>
<keyword evidence="3" id="KW-0378">Hydrolase</keyword>
<evidence type="ECO:0000256" key="1">
    <source>
        <dbReference type="ARBA" id="ARBA00007435"/>
    </source>
</evidence>
<reference evidence="3 4" key="1">
    <citation type="submission" date="2016-10" db="EMBL/GenBank/DDBJ databases">
        <authorList>
            <person name="Varghese N."/>
            <person name="Submissions S."/>
        </authorList>
    </citation>
    <scope>NUCLEOTIDE SEQUENCE [LARGE SCALE GENOMIC DNA]</scope>
    <source>
        <strain evidence="3 4">Mar_2010_102</strain>
    </source>
</reference>
<keyword evidence="4" id="KW-1185">Reference proteome</keyword>
<dbReference type="EMBL" id="LT629745">
    <property type="protein sequence ID" value="SDR69774.1"/>
    <property type="molecule type" value="Genomic_DNA"/>
</dbReference>
<dbReference type="PANTHER" id="PTHR34477">
    <property type="entry name" value="UPF0213 PROTEIN YHBQ"/>
    <property type="match status" value="1"/>
</dbReference>
<evidence type="ECO:0000313" key="4">
    <source>
        <dbReference type="Proteomes" id="UP000198858"/>
    </source>
</evidence>
<dbReference type="Proteomes" id="UP000198858">
    <property type="component" value="Chromosome I"/>
</dbReference>
<gene>
    <name evidence="3" type="ORF">SAMN04488552_0574</name>
</gene>
<accession>A0A1H1L5A4</accession>
<feature type="domain" description="GIY-YIG" evidence="2">
    <location>
        <begin position="2"/>
        <end position="78"/>
    </location>
</feature>
<dbReference type="RefSeq" id="WP_089661221.1">
    <property type="nucleotide sequence ID" value="NZ_LT629745.1"/>
</dbReference>
<dbReference type="SUPFAM" id="SSF82771">
    <property type="entry name" value="GIY-YIG endonuclease"/>
    <property type="match status" value="1"/>
</dbReference>
<dbReference type="Gene3D" id="3.40.1440.10">
    <property type="entry name" value="GIY-YIG endonuclease"/>
    <property type="match status" value="1"/>
</dbReference>
<evidence type="ECO:0000313" key="3">
    <source>
        <dbReference type="EMBL" id="SDR69774.1"/>
    </source>
</evidence>
<dbReference type="STRING" id="1250231.SAMN04488552_0574"/>
<dbReference type="GO" id="GO:0004519">
    <property type="term" value="F:endonuclease activity"/>
    <property type="evidence" value="ECO:0007669"/>
    <property type="project" value="UniProtKB-KW"/>
</dbReference>
<dbReference type="AlphaFoldDB" id="A0A1H1L5A4"/>
<dbReference type="PANTHER" id="PTHR34477:SF1">
    <property type="entry name" value="UPF0213 PROTEIN YHBQ"/>
    <property type="match status" value="1"/>
</dbReference>
<name>A0A1H1L5A4_9FLAO</name>
<evidence type="ECO:0000259" key="2">
    <source>
        <dbReference type="PROSITE" id="PS50164"/>
    </source>
</evidence>
<dbReference type="InterPro" id="IPR050190">
    <property type="entry name" value="UPF0213_domain"/>
</dbReference>
<dbReference type="InterPro" id="IPR035901">
    <property type="entry name" value="GIY-YIG_endonuc_sf"/>
</dbReference>
<dbReference type="SMART" id="SM00465">
    <property type="entry name" value="GIYc"/>
    <property type="match status" value="1"/>
</dbReference>
<protein>
    <submittedName>
        <fullName evidence="3">Putative endonuclease</fullName>
    </submittedName>
</protein>
<organism evidence="3 4">
    <name type="scientific">Christiangramia echinicola</name>
    <dbReference type="NCBI Taxonomy" id="279359"/>
    <lineage>
        <taxon>Bacteria</taxon>
        <taxon>Pseudomonadati</taxon>
        <taxon>Bacteroidota</taxon>
        <taxon>Flavobacteriia</taxon>
        <taxon>Flavobacteriales</taxon>
        <taxon>Flavobacteriaceae</taxon>
        <taxon>Christiangramia</taxon>
    </lineage>
</organism>
<dbReference type="Pfam" id="PF01541">
    <property type="entry name" value="GIY-YIG"/>
    <property type="match status" value="1"/>
</dbReference>